<dbReference type="RefSeq" id="WP_257316137.1">
    <property type="nucleotide sequence ID" value="NZ_JANFDG010000017.1"/>
</dbReference>
<name>A0ABV7DMF9_9HYPH</name>
<comment type="caution">
    <text evidence="2">The sequence shown here is derived from an EMBL/GenBank/DDBJ whole genome shotgun (WGS) entry which is preliminary data.</text>
</comment>
<accession>A0ABV7DMF9</accession>
<proteinExistence type="predicted"/>
<feature type="signal peptide" evidence="1">
    <location>
        <begin position="1"/>
        <end position="31"/>
    </location>
</feature>
<sequence>MARSGQQNRPIHRRFRLVCATFACLFLVVCALPRQSAAVLPWQTPGYALRKAAAIKLPAKERECRKRAASGKVATAGGGAADTACLPQETAVVADRGEPAAAARLDDVARRQGFERPGGARAPPAAAA</sequence>
<evidence type="ECO:0000256" key="1">
    <source>
        <dbReference type="SAM" id="SignalP"/>
    </source>
</evidence>
<feature type="chain" id="PRO_5045494976" evidence="1">
    <location>
        <begin position="32"/>
        <end position="128"/>
    </location>
</feature>
<keyword evidence="3" id="KW-1185">Reference proteome</keyword>
<gene>
    <name evidence="2" type="ORF">ACFOHH_24165</name>
</gene>
<reference evidence="3" key="1">
    <citation type="journal article" date="2019" name="Int. J. Syst. Evol. Microbiol.">
        <title>The Global Catalogue of Microorganisms (GCM) 10K type strain sequencing project: providing services to taxonomists for standard genome sequencing and annotation.</title>
        <authorList>
            <consortium name="The Broad Institute Genomics Platform"/>
            <consortium name="The Broad Institute Genome Sequencing Center for Infectious Disease"/>
            <person name="Wu L."/>
            <person name="Ma J."/>
        </authorList>
    </citation>
    <scope>NUCLEOTIDE SEQUENCE [LARGE SCALE GENOMIC DNA]</scope>
    <source>
        <strain evidence="3">KCTC 52677</strain>
    </source>
</reference>
<evidence type="ECO:0000313" key="3">
    <source>
        <dbReference type="Proteomes" id="UP001595377"/>
    </source>
</evidence>
<keyword evidence="1" id="KW-0732">Signal</keyword>
<protein>
    <submittedName>
        <fullName evidence="2">Uncharacterized protein</fullName>
    </submittedName>
</protein>
<dbReference type="EMBL" id="JBHRSP010000050">
    <property type="protein sequence ID" value="MFC3076230.1"/>
    <property type="molecule type" value="Genomic_DNA"/>
</dbReference>
<dbReference type="Proteomes" id="UP001595377">
    <property type="component" value="Unassembled WGS sequence"/>
</dbReference>
<evidence type="ECO:0000313" key="2">
    <source>
        <dbReference type="EMBL" id="MFC3076230.1"/>
    </source>
</evidence>
<organism evidence="2 3">
    <name type="scientific">Shinella pollutisoli</name>
    <dbReference type="NCBI Taxonomy" id="2250594"/>
    <lineage>
        <taxon>Bacteria</taxon>
        <taxon>Pseudomonadati</taxon>
        <taxon>Pseudomonadota</taxon>
        <taxon>Alphaproteobacteria</taxon>
        <taxon>Hyphomicrobiales</taxon>
        <taxon>Rhizobiaceae</taxon>
        <taxon>Shinella</taxon>
    </lineage>
</organism>